<comment type="caution">
    <text evidence="2">The sequence shown here is derived from an EMBL/GenBank/DDBJ whole genome shotgun (WGS) entry which is preliminary data.</text>
</comment>
<feature type="region of interest" description="Disordered" evidence="1">
    <location>
        <begin position="139"/>
        <end position="206"/>
    </location>
</feature>
<gene>
    <name evidence="2" type="ORF">PoB_002814400</name>
</gene>
<reference evidence="2 3" key="1">
    <citation type="journal article" date="2021" name="Elife">
        <title>Chloroplast acquisition without the gene transfer in kleptoplastic sea slugs, Plakobranchus ocellatus.</title>
        <authorList>
            <person name="Maeda T."/>
            <person name="Takahashi S."/>
            <person name="Yoshida T."/>
            <person name="Shimamura S."/>
            <person name="Takaki Y."/>
            <person name="Nagai Y."/>
            <person name="Toyoda A."/>
            <person name="Suzuki Y."/>
            <person name="Arimoto A."/>
            <person name="Ishii H."/>
            <person name="Satoh N."/>
            <person name="Nishiyama T."/>
            <person name="Hasebe M."/>
            <person name="Maruyama T."/>
            <person name="Minagawa J."/>
            <person name="Obokata J."/>
            <person name="Shigenobu S."/>
        </authorList>
    </citation>
    <scope>NUCLEOTIDE SEQUENCE [LARGE SCALE GENOMIC DNA]</scope>
</reference>
<dbReference type="Proteomes" id="UP000735302">
    <property type="component" value="Unassembled WGS sequence"/>
</dbReference>
<evidence type="ECO:0000313" key="2">
    <source>
        <dbReference type="EMBL" id="GFO01639.1"/>
    </source>
</evidence>
<evidence type="ECO:0000313" key="3">
    <source>
        <dbReference type="Proteomes" id="UP000735302"/>
    </source>
</evidence>
<feature type="compositionally biased region" description="Low complexity" evidence="1">
    <location>
        <begin position="186"/>
        <end position="196"/>
    </location>
</feature>
<dbReference type="AlphaFoldDB" id="A0AAV4A1Y7"/>
<dbReference type="EMBL" id="BLXT01003538">
    <property type="protein sequence ID" value="GFO01639.1"/>
    <property type="molecule type" value="Genomic_DNA"/>
</dbReference>
<name>A0AAV4A1Y7_9GAST</name>
<organism evidence="2 3">
    <name type="scientific">Plakobranchus ocellatus</name>
    <dbReference type="NCBI Taxonomy" id="259542"/>
    <lineage>
        <taxon>Eukaryota</taxon>
        <taxon>Metazoa</taxon>
        <taxon>Spiralia</taxon>
        <taxon>Lophotrochozoa</taxon>
        <taxon>Mollusca</taxon>
        <taxon>Gastropoda</taxon>
        <taxon>Heterobranchia</taxon>
        <taxon>Euthyneura</taxon>
        <taxon>Panpulmonata</taxon>
        <taxon>Sacoglossa</taxon>
        <taxon>Placobranchoidea</taxon>
        <taxon>Plakobranchidae</taxon>
        <taxon>Plakobranchus</taxon>
    </lineage>
</organism>
<evidence type="ECO:0000256" key="1">
    <source>
        <dbReference type="SAM" id="MobiDB-lite"/>
    </source>
</evidence>
<keyword evidence="3" id="KW-1185">Reference proteome</keyword>
<sequence>MVSVGKLPGQTPLFNDMIIPPKRERPSTANTMVLVLRPPSEDFKQMAQLTGSETERNAHRKNRVMQMKLSAYLAEVCQQQKSSARLHKTEEYRFLQEVERRSSVPRSVNMLHQLQQFTRRTFPDAPYSYVDEMSVNSRATSAVHRPSLPLSARGPARGLRASRQMLDRPRTSAPVLRHTPVEEESTSPGEGESTVSLPRQPQPSIGNAVLNKLYSAPTFRHRWHSGRRSPNIGNIRKNVTLAILGVGGTMGGKTRWYLQGCFCRGSSSFTGYLWPDKGPENLRSSSFHNKVISSFQAFRQVRAPVAGFKPATEESMQISGRTPSLCATDALVLRPELTCGFKLWLSTI</sequence>
<accession>A0AAV4A1Y7</accession>
<proteinExistence type="predicted"/>
<protein>
    <submittedName>
        <fullName evidence="2">Uncharacterized protein</fullName>
    </submittedName>
</protein>